<keyword evidence="5" id="KW-0812">Transmembrane</keyword>
<gene>
    <name evidence="10" type="ORF">GGP71_000619</name>
</gene>
<proteinExistence type="inferred from homology"/>
<dbReference type="Pfam" id="PF02321">
    <property type="entry name" value="OEP"/>
    <property type="match status" value="1"/>
</dbReference>
<dbReference type="EMBL" id="JANUAU010000002">
    <property type="protein sequence ID" value="MCS3676712.1"/>
    <property type="molecule type" value="Genomic_DNA"/>
</dbReference>
<evidence type="ECO:0000256" key="6">
    <source>
        <dbReference type="ARBA" id="ARBA00023136"/>
    </source>
</evidence>
<protein>
    <submittedName>
        <fullName evidence="10">Outer membrane protein TolC</fullName>
    </submittedName>
</protein>
<keyword evidence="7" id="KW-0998">Cell outer membrane</keyword>
<evidence type="ECO:0000256" key="3">
    <source>
        <dbReference type="ARBA" id="ARBA00022448"/>
    </source>
</evidence>
<keyword evidence="9" id="KW-0732">Signal</keyword>
<evidence type="ECO:0000256" key="2">
    <source>
        <dbReference type="ARBA" id="ARBA00007613"/>
    </source>
</evidence>
<keyword evidence="3" id="KW-0813">Transport</keyword>
<dbReference type="AlphaFoldDB" id="A0A9X2TEU2"/>
<keyword evidence="6" id="KW-0472">Membrane</keyword>
<dbReference type="GO" id="GO:0015288">
    <property type="term" value="F:porin activity"/>
    <property type="evidence" value="ECO:0007669"/>
    <property type="project" value="TreeGrafter"/>
</dbReference>
<feature type="coiled-coil region" evidence="8">
    <location>
        <begin position="400"/>
        <end position="433"/>
    </location>
</feature>
<dbReference type="InterPro" id="IPR003423">
    <property type="entry name" value="OMP_efflux"/>
</dbReference>
<accession>A0A9X2TEU2</accession>
<dbReference type="PANTHER" id="PTHR30026:SF21">
    <property type="entry name" value="SLR1270 PROTEIN"/>
    <property type="match status" value="1"/>
</dbReference>
<comment type="subcellular location">
    <subcellularLocation>
        <location evidence="1">Cell outer membrane</location>
    </subcellularLocation>
</comment>
<dbReference type="Gene3D" id="1.20.1600.10">
    <property type="entry name" value="Outer membrane efflux proteins (OEP)"/>
    <property type="match status" value="1"/>
</dbReference>
<dbReference type="GO" id="GO:1990281">
    <property type="term" value="C:efflux pump complex"/>
    <property type="evidence" value="ECO:0007669"/>
    <property type="project" value="TreeGrafter"/>
</dbReference>
<evidence type="ECO:0000256" key="8">
    <source>
        <dbReference type="SAM" id="Coils"/>
    </source>
</evidence>
<sequence>MTARVFVVILAVALMGTAAQAQEFGTPERSGAPNAAIPCSSSDDCPVLTLDDVRRRVLATSPSARANRLEDDRAAARVLNARGGFEPALVSGYEYKTQDDTDKLNVLRSGVSWPLNLPASPTLKFDYRRGLGSSIDPSVKTSRVGETRLGLSFAPLGGFRTDKSRAALDKARLAPRRADALQARKRNRLLLKASRAFWDWVKARQTLEVSRGLLRLAERRQALVTKKARAGQIPAVDSVDAARTTASRQATLEKARRTAREKRIKLATFLWEEDGSPATFRYAPPDLDMPAPVDTTRRADAVETALARRPMLRVMDLKRQKTEIEQRLAQEQLRPKVKLEAQAVSYTDSPLNISDVKVGFEVDQPFFSRSRRSEVEKTEIALRDLKLKQDIARRTVRADVKSALAALSQAHRRARSAERNERLAEQLRRLEQRRFEQGQGTLFVLNKREQSLAKARKQFIAAQISTLKAHATFQWATGTIADPYVDGGRRTESDSPRE</sequence>
<dbReference type="RefSeq" id="WP_259079442.1">
    <property type="nucleotide sequence ID" value="NZ_JANUAU010000002.1"/>
</dbReference>
<feature type="chain" id="PRO_5040913134" evidence="9">
    <location>
        <begin position="22"/>
        <end position="498"/>
    </location>
</feature>
<organism evidence="10 11">
    <name type="scientific">Salinibacter ruber</name>
    <dbReference type="NCBI Taxonomy" id="146919"/>
    <lineage>
        <taxon>Bacteria</taxon>
        <taxon>Pseudomonadati</taxon>
        <taxon>Rhodothermota</taxon>
        <taxon>Rhodothermia</taxon>
        <taxon>Rhodothermales</taxon>
        <taxon>Salinibacteraceae</taxon>
        <taxon>Salinibacter</taxon>
    </lineage>
</organism>
<dbReference type="GO" id="GO:0015562">
    <property type="term" value="F:efflux transmembrane transporter activity"/>
    <property type="evidence" value="ECO:0007669"/>
    <property type="project" value="InterPro"/>
</dbReference>
<evidence type="ECO:0000256" key="5">
    <source>
        <dbReference type="ARBA" id="ARBA00022692"/>
    </source>
</evidence>
<evidence type="ECO:0000313" key="11">
    <source>
        <dbReference type="Proteomes" id="UP001155027"/>
    </source>
</evidence>
<reference evidence="10" key="1">
    <citation type="submission" date="2022-08" db="EMBL/GenBank/DDBJ databases">
        <title>Genomic Encyclopedia of Type Strains, Phase V (KMG-V): Genome sequencing to study the core and pangenomes of soil and plant-associated prokaryotes.</title>
        <authorList>
            <person name="Whitman W."/>
        </authorList>
    </citation>
    <scope>NUCLEOTIDE SEQUENCE</scope>
    <source>
        <strain evidence="10">0</strain>
    </source>
</reference>
<evidence type="ECO:0000256" key="1">
    <source>
        <dbReference type="ARBA" id="ARBA00004442"/>
    </source>
</evidence>
<evidence type="ECO:0000256" key="9">
    <source>
        <dbReference type="SAM" id="SignalP"/>
    </source>
</evidence>
<evidence type="ECO:0000256" key="4">
    <source>
        <dbReference type="ARBA" id="ARBA00022452"/>
    </source>
</evidence>
<dbReference type="GO" id="GO:0009279">
    <property type="term" value="C:cell outer membrane"/>
    <property type="evidence" value="ECO:0007669"/>
    <property type="project" value="UniProtKB-SubCell"/>
</dbReference>
<keyword evidence="8" id="KW-0175">Coiled coil</keyword>
<dbReference type="PANTHER" id="PTHR30026">
    <property type="entry name" value="OUTER MEMBRANE PROTEIN TOLC"/>
    <property type="match status" value="1"/>
</dbReference>
<comment type="similarity">
    <text evidence="2">Belongs to the outer membrane factor (OMF) (TC 1.B.17) family.</text>
</comment>
<feature type="signal peptide" evidence="9">
    <location>
        <begin position="1"/>
        <end position="21"/>
    </location>
</feature>
<evidence type="ECO:0000256" key="7">
    <source>
        <dbReference type="ARBA" id="ARBA00023237"/>
    </source>
</evidence>
<evidence type="ECO:0000313" key="10">
    <source>
        <dbReference type="EMBL" id="MCS3676712.1"/>
    </source>
</evidence>
<dbReference type="InterPro" id="IPR051906">
    <property type="entry name" value="TolC-like"/>
</dbReference>
<dbReference type="Proteomes" id="UP001155027">
    <property type="component" value="Unassembled WGS sequence"/>
</dbReference>
<name>A0A9X2TEU2_9BACT</name>
<dbReference type="SUPFAM" id="SSF56954">
    <property type="entry name" value="Outer membrane efflux proteins (OEP)"/>
    <property type="match status" value="1"/>
</dbReference>
<keyword evidence="4" id="KW-1134">Transmembrane beta strand</keyword>
<comment type="caution">
    <text evidence="10">The sequence shown here is derived from an EMBL/GenBank/DDBJ whole genome shotgun (WGS) entry which is preliminary data.</text>
</comment>